<dbReference type="Proteomes" id="UP000070250">
    <property type="component" value="Chromosome"/>
</dbReference>
<dbReference type="PROSITE" id="PS00893">
    <property type="entry name" value="NUDIX_BOX"/>
    <property type="match status" value="1"/>
</dbReference>
<evidence type="ECO:0000256" key="6">
    <source>
        <dbReference type="ARBA" id="ARBA00022763"/>
    </source>
</evidence>
<keyword evidence="22" id="KW-1185">Reference proteome</keyword>
<dbReference type="GO" id="GO:0044715">
    <property type="term" value="F:8-oxo-dGDP phosphatase activity"/>
    <property type="evidence" value="ECO:0007669"/>
    <property type="project" value="TreeGrafter"/>
</dbReference>
<evidence type="ECO:0000259" key="20">
    <source>
        <dbReference type="PROSITE" id="PS51462"/>
    </source>
</evidence>
<evidence type="ECO:0000313" key="21">
    <source>
        <dbReference type="EMBL" id="AMN45851.1"/>
    </source>
</evidence>
<reference evidence="21 22" key="1">
    <citation type="submission" date="2015-06" db="EMBL/GenBank/DDBJ databases">
        <title>A Comprehensive Approach to Explore the Metabolic and Phylogenetic Diversity of Bacterial Steroid Degradation in the Environment: Testosterone as an Example.</title>
        <authorList>
            <person name="Yang F.-C."/>
            <person name="Chen Y.-L."/>
            <person name="Yu C.-P."/>
            <person name="Tang S.-L."/>
            <person name="Wang P.-H."/>
            <person name="Ismail W."/>
            <person name="Wang C.-H."/>
            <person name="Yang C.-Y."/>
            <person name="Chiang Y.-R."/>
        </authorList>
    </citation>
    <scope>NUCLEOTIDE SEQUENCE [LARGE SCALE GENOMIC DNA]</scope>
    <source>
        <strain evidence="21 22">DSM 18526</strain>
    </source>
</reference>
<feature type="binding site" evidence="17">
    <location>
        <begin position="43"/>
        <end position="46"/>
    </location>
    <ligand>
        <name>8-oxo-dGTP</name>
        <dbReference type="ChEBI" id="CHEBI:77896"/>
    </ligand>
</feature>
<dbReference type="PANTHER" id="PTHR47707">
    <property type="entry name" value="8-OXO-DGTP DIPHOSPHATASE"/>
    <property type="match status" value="1"/>
</dbReference>
<dbReference type="InterPro" id="IPR047127">
    <property type="entry name" value="MutT-like"/>
</dbReference>
<dbReference type="InterPro" id="IPR015797">
    <property type="entry name" value="NUDIX_hydrolase-like_dom_sf"/>
</dbReference>
<protein>
    <recommendedName>
        <fullName evidence="13">8-oxo-dGTP diphosphatase</fullName>
        <ecNumber evidence="12">3.6.1.55</ecNumber>
    </recommendedName>
    <alternativeName>
        <fullName evidence="16">7,8-dihydro-8-oxoguanine-triphosphatase</fullName>
    </alternativeName>
    <alternativeName>
        <fullName evidence="15">Mutator protein MutT</fullName>
    </alternativeName>
    <alternativeName>
        <fullName evidence="14">dGTP pyrophosphohydrolase</fullName>
    </alternativeName>
</protein>
<dbReference type="GO" id="GO:0044716">
    <property type="term" value="F:8-oxo-GDP phosphatase activity"/>
    <property type="evidence" value="ECO:0007669"/>
    <property type="project" value="TreeGrafter"/>
</dbReference>
<dbReference type="GO" id="GO:0006260">
    <property type="term" value="P:DNA replication"/>
    <property type="evidence" value="ECO:0007669"/>
    <property type="project" value="UniProtKB-KW"/>
</dbReference>
<evidence type="ECO:0000256" key="19">
    <source>
        <dbReference type="RuleBase" id="RU003476"/>
    </source>
</evidence>
<keyword evidence="5 18" id="KW-0479">Metal-binding</keyword>
<evidence type="ECO:0000256" key="1">
    <source>
        <dbReference type="ARBA" id="ARBA00001946"/>
    </source>
</evidence>
<gene>
    <name evidence="21" type="ORF">ACG33_01750</name>
</gene>
<dbReference type="InterPro" id="IPR020476">
    <property type="entry name" value="Nudix_hydrolase"/>
</dbReference>
<dbReference type="EMBL" id="CP011971">
    <property type="protein sequence ID" value="AMN45851.1"/>
    <property type="molecule type" value="Genomic_DNA"/>
</dbReference>
<evidence type="ECO:0000313" key="22">
    <source>
        <dbReference type="Proteomes" id="UP000070250"/>
    </source>
</evidence>
<comment type="catalytic activity">
    <reaction evidence="11">
        <text>8-oxo-GTP + H2O = 8-oxo-GMP + diphosphate + H(+)</text>
        <dbReference type="Rhea" id="RHEA:67616"/>
        <dbReference type="ChEBI" id="CHEBI:15377"/>
        <dbReference type="ChEBI" id="CHEBI:15378"/>
        <dbReference type="ChEBI" id="CHEBI:33019"/>
        <dbReference type="ChEBI" id="CHEBI:143553"/>
        <dbReference type="ChEBI" id="CHEBI:145694"/>
    </reaction>
</comment>
<keyword evidence="3" id="KW-0515">Mutator protein</keyword>
<evidence type="ECO:0000256" key="13">
    <source>
        <dbReference type="ARBA" id="ARBA00040794"/>
    </source>
</evidence>
<dbReference type="FunFam" id="3.90.79.10:FF:000014">
    <property type="entry name" value="8-oxo-dGTP diphosphatase MutT"/>
    <property type="match status" value="1"/>
</dbReference>
<keyword evidence="7 19" id="KW-0378">Hydrolase</keyword>
<feature type="domain" description="Nudix hydrolase" evidence="20">
    <location>
        <begin position="4"/>
        <end position="139"/>
    </location>
</feature>
<dbReference type="AlphaFoldDB" id="A0A127F886"/>
<feature type="binding site" evidence="18">
    <location>
        <position position="66"/>
    </location>
    <ligand>
        <name>Mg(2+)</name>
        <dbReference type="ChEBI" id="CHEBI:18420"/>
    </ligand>
</feature>
<dbReference type="PROSITE" id="PS51462">
    <property type="entry name" value="NUDIX"/>
    <property type="match status" value="1"/>
</dbReference>
<dbReference type="PRINTS" id="PR00502">
    <property type="entry name" value="NUDIXFAMILY"/>
</dbReference>
<evidence type="ECO:0000256" key="10">
    <source>
        <dbReference type="ARBA" id="ARBA00035861"/>
    </source>
</evidence>
<dbReference type="KEGG" id="sdf:ACG33_01750"/>
<comment type="cofactor">
    <cofactor evidence="1 18">
        <name>Mg(2+)</name>
        <dbReference type="ChEBI" id="CHEBI:18420"/>
    </cofactor>
</comment>
<comment type="catalytic activity">
    <reaction evidence="10">
        <text>8-oxo-dGTP + H2O = 8-oxo-dGMP + diphosphate + H(+)</text>
        <dbReference type="Rhea" id="RHEA:31575"/>
        <dbReference type="ChEBI" id="CHEBI:15377"/>
        <dbReference type="ChEBI" id="CHEBI:15378"/>
        <dbReference type="ChEBI" id="CHEBI:33019"/>
        <dbReference type="ChEBI" id="CHEBI:63224"/>
        <dbReference type="ChEBI" id="CHEBI:77896"/>
        <dbReference type="EC" id="3.6.1.55"/>
    </reaction>
</comment>
<feature type="binding site" evidence="17">
    <location>
        <position position="32"/>
    </location>
    <ligand>
        <name>8-oxo-dGTP</name>
        <dbReference type="ChEBI" id="CHEBI:77896"/>
    </ligand>
</feature>
<dbReference type="SUPFAM" id="SSF55811">
    <property type="entry name" value="Nudix"/>
    <property type="match status" value="1"/>
</dbReference>
<dbReference type="RefSeq" id="WP_066918193.1">
    <property type="nucleotide sequence ID" value="NZ_CP011971.1"/>
</dbReference>
<dbReference type="STRING" id="465721.ACG33_01750"/>
<keyword evidence="4" id="KW-0235">DNA replication</keyword>
<evidence type="ECO:0000256" key="16">
    <source>
        <dbReference type="ARBA" id="ARBA00042798"/>
    </source>
</evidence>
<evidence type="ECO:0000256" key="17">
    <source>
        <dbReference type="PIRSR" id="PIRSR603561-1"/>
    </source>
</evidence>
<evidence type="ECO:0000256" key="8">
    <source>
        <dbReference type="ARBA" id="ARBA00022842"/>
    </source>
</evidence>
<evidence type="ECO:0000256" key="4">
    <source>
        <dbReference type="ARBA" id="ARBA00022705"/>
    </source>
</evidence>
<evidence type="ECO:0000256" key="12">
    <source>
        <dbReference type="ARBA" id="ARBA00038905"/>
    </source>
</evidence>
<organism evidence="21 22">
    <name type="scientific">Steroidobacter denitrificans</name>
    <dbReference type="NCBI Taxonomy" id="465721"/>
    <lineage>
        <taxon>Bacteria</taxon>
        <taxon>Pseudomonadati</taxon>
        <taxon>Pseudomonadota</taxon>
        <taxon>Gammaproteobacteria</taxon>
        <taxon>Steroidobacterales</taxon>
        <taxon>Steroidobacteraceae</taxon>
        <taxon>Steroidobacter</taxon>
    </lineage>
</organism>
<keyword evidence="8 18" id="KW-0460">Magnesium</keyword>
<proteinExistence type="inferred from homology"/>
<dbReference type="OrthoDB" id="9810648at2"/>
<evidence type="ECO:0000256" key="11">
    <source>
        <dbReference type="ARBA" id="ARBA00036904"/>
    </source>
</evidence>
<evidence type="ECO:0000256" key="15">
    <source>
        <dbReference type="ARBA" id="ARBA00041979"/>
    </source>
</evidence>
<evidence type="ECO:0000256" key="18">
    <source>
        <dbReference type="PIRSR" id="PIRSR603561-2"/>
    </source>
</evidence>
<evidence type="ECO:0000256" key="14">
    <source>
        <dbReference type="ARBA" id="ARBA00041592"/>
    </source>
</evidence>
<dbReference type="EC" id="3.6.1.55" evidence="12"/>
<accession>A0A127F886</accession>
<dbReference type="GO" id="GO:0006281">
    <property type="term" value="P:DNA repair"/>
    <property type="evidence" value="ECO:0007669"/>
    <property type="project" value="UniProtKB-KW"/>
</dbReference>
<dbReference type="GO" id="GO:0008413">
    <property type="term" value="F:8-oxo-7,8-dihydroguanosine triphosphate pyrophosphatase activity"/>
    <property type="evidence" value="ECO:0007669"/>
    <property type="project" value="InterPro"/>
</dbReference>
<dbReference type="Gene3D" id="3.90.79.10">
    <property type="entry name" value="Nucleoside Triphosphate Pyrophosphohydrolase"/>
    <property type="match status" value="1"/>
</dbReference>
<comment type="similarity">
    <text evidence="2 19">Belongs to the Nudix hydrolase family.</text>
</comment>
<dbReference type="InterPro" id="IPR020084">
    <property type="entry name" value="NUDIX_hydrolase_CS"/>
</dbReference>
<dbReference type="InterPro" id="IPR003561">
    <property type="entry name" value="Mutator_MutT"/>
</dbReference>
<dbReference type="CDD" id="cd03425">
    <property type="entry name" value="NUDIX_MutT_NudA_like"/>
    <property type="match status" value="1"/>
</dbReference>
<dbReference type="GO" id="GO:0046872">
    <property type="term" value="F:metal ion binding"/>
    <property type="evidence" value="ECO:0007669"/>
    <property type="project" value="UniProtKB-KW"/>
</dbReference>
<evidence type="ECO:0000256" key="7">
    <source>
        <dbReference type="ARBA" id="ARBA00022801"/>
    </source>
</evidence>
<dbReference type="NCBIfam" id="TIGR00586">
    <property type="entry name" value="mutt"/>
    <property type="match status" value="1"/>
</dbReference>
<keyword evidence="9" id="KW-0234">DNA repair</keyword>
<dbReference type="PANTHER" id="PTHR47707:SF1">
    <property type="entry name" value="NUDIX HYDROLASE FAMILY PROTEIN"/>
    <property type="match status" value="1"/>
</dbReference>
<evidence type="ECO:0000256" key="2">
    <source>
        <dbReference type="ARBA" id="ARBA00005582"/>
    </source>
</evidence>
<dbReference type="InterPro" id="IPR000086">
    <property type="entry name" value="NUDIX_hydrolase_dom"/>
</dbReference>
<evidence type="ECO:0000256" key="9">
    <source>
        <dbReference type="ARBA" id="ARBA00023204"/>
    </source>
</evidence>
<evidence type="ECO:0000256" key="3">
    <source>
        <dbReference type="ARBA" id="ARBA00022457"/>
    </source>
</evidence>
<sequence length="142" mass="15607">MNAPRPAAVDAALDVVAGALFDAGGRVLIAQRPVGKPLAGSWEFPGGKLDPGEAPYDALVRELHEELGIEVQAAVPVIKYEYAYPQRRVRLDLWRVIRFRGEPQSLDLQALRWARLDELESVNLLQADLPMIPALRAAFPSA</sequence>
<feature type="binding site" evidence="18">
    <location>
        <position position="46"/>
    </location>
    <ligand>
        <name>Mg(2+)</name>
        <dbReference type="ChEBI" id="CHEBI:18420"/>
    </ligand>
</feature>
<dbReference type="Pfam" id="PF00293">
    <property type="entry name" value="NUDIX"/>
    <property type="match status" value="1"/>
</dbReference>
<dbReference type="GO" id="GO:0035539">
    <property type="term" value="F:8-oxo-7,8-dihydrodeoxyguanosine triphosphate pyrophosphatase activity"/>
    <property type="evidence" value="ECO:0007669"/>
    <property type="project" value="UniProtKB-EC"/>
</dbReference>
<name>A0A127F886_STEDE</name>
<evidence type="ECO:0000256" key="5">
    <source>
        <dbReference type="ARBA" id="ARBA00022723"/>
    </source>
</evidence>
<keyword evidence="6" id="KW-0227">DNA damage</keyword>